<dbReference type="Gene3D" id="3.40.50.880">
    <property type="match status" value="1"/>
</dbReference>
<organism evidence="5 6">
    <name type="scientific">Pasteurella multocida</name>
    <dbReference type="NCBI Taxonomy" id="747"/>
    <lineage>
        <taxon>Bacteria</taxon>
        <taxon>Pseudomonadati</taxon>
        <taxon>Pseudomonadota</taxon>
        <taxon>Gammaproteobacteria</taxon>
        <taxon>Pasteurellales</taxon>
        <taxon>Pasteurellaceae</taxon>
        <taxon>Pasteurella</taxon>
    </lineage>
</organism>
<comment type="caution">
    <text evidence="5">The sequence shown here is derived from an EMBL/GenBank/DDBJ whole genome shotgun (WGS) entry which is preliminary data.</text>
</comment>
<dbReference type="AlphaFoldDB" id="A0A849CPV6"/>
<evidence type="ECO:0000313" key="6">
    <source>
        <dbReference type="Proteomes" id="UP000540079"/>
    </source>
</evidence>
<dbReference type="InterPro" id="IPR005320">
    <property type="entry name" value="Peptidase_S51"/>
</dbReference>
<dbReference type="EMBL" id="PPVL01000011">
    <property type="protein sequence ID" value="NNI79849.1"/>
    <property type="molecule type" value="Genomic_DNA"/>
</dbReference>
<dbReference type="RefSeq" id="WP_014668486.1">
    <property type="nucleotide sequence ID" value="NZ_CP030096.1"/>
</dbReference>
<dbReference type="Proteomes" id="UP000540079">
    <property type="component" value="Unassembled WGS sequence"/>
</dbReference>
<sequence length="207" mass="23112">MKKLFLASSFADVFDLFLDFAGNIQNKSITFIPTASKVEEVKFYVDDARNAFLQQGAFIDELDLSTASLSEITDKLAKNEMIYVSGGNTFFLLQELTHTGAAQLIQQHIQAGKMYIGESAGAMITAPNIDYVKYMDSPDQAPMLRDFTALNLVDFYVVPHYTNFPFVEAAQKIIDTYSTTLPLQPIDNHQAILVNNETKIIRGNHKG</sequence>
<evidence type="ECO:0000256" key="2">
    <source>
        <dbReference type="ARBA" id="ARBA00022670"/>
    </source>
</evidence>
<dbReference type="InterPro" id="IPR029062">
    <property type="entry name" value="Class_I_gatase-like"/>
</dbReference>
<evidence type="ECO:0000256" key="3">
    <source>
        <dbReference type="ARBA" id="ARBA00022801"/>
    </source>
</evidence>
<dbReference type="SUPFAM" id="SSF52317">
    <property type="entry name" value="Class I glutamine amidotransferase-like"/>
    <property type="match status" value="1"/>
</dbReference>
<gene>
    <name evidence="5" type="ORF">C2800_10560</name>
</gene>
<dbReference type="GO" id="GO:0006508">
    <property type="term" value="P:proteolysis"/>
    <property type="evidence" value="ECO:0007669"/>
    <property type="project" value="UniProtKB-KW"/>
</dbReference>
<dbReference type="PANTHER" id="PTHR20842:SF0">
    <property type="entry name" value="ALPHA-ASPARTYL DIPEPTIDASE"/>
    <property type="match status" value="1"/>
</dbReference>
<proteinExistence type="inferred from homology"/>
<reference evidence="5 6" key="1">
    <citation type="journal article" date="2018" name="Front. Microbiol.">
        <title>Genetic and Phylogenetic Characteristics of Pasteurella multocida Isolates From Different Host Species.</title>
        <authorList>
            <person name="Peng Z."/>
            <person name="Liang W."/>
            <person name="Wang F."/>
            <person name="Xu Z."/>
            <person name="Xie Z."/>
            <person name="Lian Z."/>
            <person name="Hua L."/>
            <person name="Zhou R."/>
            <person name="Chen H."/>
            <person name="Wu B."/>
        </authorList>
    </citation>
    <scope>NUCLEOTIDE SEQUENCE [LARGE SCALE GENOMIC DNA]</scope>
    <source>
        <strain evidence="5 6">HNA06</strain>
    </source>
</reference>
<dbReference type="GO" id="GO:0008236">
    <property type="term" value="F:serine-type peptidase activity"/>
    <property type="evidence" value="ECO:0007669"/>
    <property type="project" value="UniProtKB-KW"/>
</dbReference>
<evidence type="ECO:0000313" key="5">
    <source>
        <dbReference type="EMBL" id="NNI79849.1"/>
    </source>
</evidence>
<evidence type="ECO:0000256" key="4">
    <source>
        <dbReference type="ARBA" id="ARBA00022825"/>
    </source>
</evidence>
<accession>A0A849CPV6</accession>
<keyword evidence="4" id="KW-0720">Serine protease</keyword>
<dbReference type="PANTHER" id="PTHR20842">
    <property type="entry name" value="PROTEASE S51 ALPHA-ASPARTYL DIPEPTIDASE"/>
    <property type="match status" value="1"/>
</dbReference>
<dbReference type="Pfam" id="PF03575">
    <property type="entry name" value="Peptidase_S51"/>
    <property type="match status" value="1"/>
</dbReference>
<name>A0A849CPV6_PASMD</name>
<keyword evidence="2" id="KW-0645">Protease</keyword>
<keyword evidence="3" id="KW-0378">Hydrolase</keyword>
<comment type="similarity">
    <text evidence="1">Belongs to the peptidase S51 family.</text>
</comment>
<dbReference type="FunFam" id="3.40.50.880:FF:000094">
    <property type="entry name" value="Uncharacterized peptidase Lmo0363"/>
    <property type="match status" value="1"/>
</dbReference>
<protein>
    <submittedName>
        <fullName evidence="5">Peptidase</fullName>
    </submittedName>
</protein>
<evidence type="ECO:0000256" key="1">
    <source>
        <dbReference type="ARBA" id="ARBA00006534"/>
    </source>
</evidence>